<evidence type="ECO:0000313" key="3">
    <source>
        <dbReference type="EMBL" id="QHU20227.1"/>
    </source>
</evidence>
<feature type="transmembrane region" description="Helical" evidence="2">
    <location>
        <begin position="41"/>
        <end position="59"/>
    </location>
</feature>
<dbReference type="EMBL" id="MN740964">
    <property type="protein sequence ID" value="QHU20227.1"/>
    <property type="molecule type" value="Genomic_DNA"/>
</dbReference>
<organism evidence="3">
    <name type="scientific">viral metagenome</name>
    <dbReference type="NCBI Taxonomy" id="1070528"/>
    <lineage>
        <taxon>unclassified sequences</taxon>
        <taxon>metagenomes</taxon>
        <taxon>organismal metagenomes</taxon>
    </lineage>
</organism>
<keyword evidence="2" id="KW-0812">Transmembrane</keyword>
<protein>
    <submittedName>
        <fullName evidence="3">Uncharacterized protein</fullName>
    </submittedName>
</protein>
<sequence>MMNMLAGIMIAISVLLLVASGRIDAALKNVQVNSDINNANKGIYTIGIIMLTAGVFLLIAGRKDLKIDSMLLVGLLGLLGLVLLVLSAIVISKGQGEAKSWGVAVLVGGIVFLVGSGAVIANEHKEKLKKLITHNFEDDEYDDDNSDYEINSDDSDDDSNDDEFNFACY</sequence>
<keyword evidence="2" id="KW-1133">Transmembrane helix</keyword>
<feature type="transmembrane region" description="Helical" evidence="2">
    <location>
        <begin position="71"/>
        <end position="91"/>
    </location>
</feature>
<accession>A0A6C0KU63</accession>
<name>A0A6C0KU63_9ZZZZ</name>
<keyword evidence="2" id="KW-0472">Membrane</keyword>
<feature type="transmembrane region" description="Helical" evidence="2">
    <location>
        <begin position="103"/>
        <end position="121"/>
    </location>
</feature>
<proteinExistence type="predicted"/>
<evidence type="ECO:0000256" key="2">
    <source>
        <dbReference type="SAM" id="Phobius"/>
    </source>
</evidence>
<reference evidence="3" key="1">
    <citation type="journal article" date="2020" name="Nature">
        <title>Giant virus diversity and host interactions through global metagenomics.</title>
        <authorList>
            <person name="Schulz F."/>
            <person name="Roux S."/>
            <person name="Paez-Espino D."/>
            <person name="Jungbluth S."/>
            <person name="Walsh D.A."/>
            <person name="Denef V.J."/>
            <person name="McMahon K.D."/>
            <person name="Konstantinidis K.T."/>
            <person name="Eloe-Fadrosh E.A."/>
            <person name="Kyrpides N.C."/>
            <person name="Woyke T."/>
        </authorList>
    </citation>
    <scope>NUCLEOTIDE SEQUENCE</scope>
    <source>
        <strain evidence="3">GVMAG-S-3300013014-136</strain>
    </source>
</reference>
<dbReference type="AlphaFoldDB" id="A0A6C0KU63"/>
<feature type="region of interest" description="Disordered" evidence="1">
    <location>
        <begin position="141"/>
        <end position="161"/>
    </location>
</feature>
<evidence type="ECO:0000256" key="1">
    <source>
        <dbReference type="SAM" id="MobiDB-lite"/>
    </source>
</evidence>